<dbReference type="InterPro" id="IPR036259">
    <property type="entry name" value="MFS_trans_sf"/>
</dbReference>
<dbReference type="Pfam" id="PF07690">
    <property type="entry name" value="MFS_1"/>
    <property type="match status" value="1"/>
</dbReference>
<feature type="transmembrane region" description="Helical" evidence="5">
    <location>
        <begin position="349"/>
        <end position="375"/>
    </location>
</feature>
<feature type="transmembrane region" description="Helical" evidence="5">
    <location>
        <begin position="292"/>
        <end position="312"/>
    </location>
</feature>
<proteinExistence type="predicted"/>
<dbReference type="Proteomes" id="UP001595844">
    <property type="component" value="Unassembled WGS sequence"/>
</dbReference>
<feature type="transmembrane region" description="Helical" evidence="5">
    <location>
        <begin position="79"/>
        <end position="102"/>
    </location>
</feature>
<feature type="transmembrane region" description="Helical" evidence="5">
    <location>
        <begin position="387"/>
        <end position="411"/>
    </location>
</feature>
<reference evidence="8" key="1">
    <citation type="journal article" date="2019" name="Int. J. Syst. Evol. Microbiol.">
        <title>The Global Catalogue of Microorganisms (GCM) 10K type strain sequencing project: providing services to taxonomists for standard genome sequencing and annotation.</title>
        <authorList>
            <consortium name="The Broad Institute Genomics Platform"/>
            <consortium name="The Broad Institute Genome Sequencing Center for Infectious Disease"/>
            <person name="Wu L."/>
            <person name="Ma J."/>
        </authorList>
    </citation>
    <scope>NUCLEOTIDE SEQUENCE [LARGE SCALE GENOMIC DNA]</scope>
    <source>
        <strain evidence="8">IBRC-M 10490</strain>
    </source>
</reference>
<dbReference type="InterPro" id="IPR020846">
    <property type="entry name" value="MFS_dom"/>
</dbReference>
<dbReference type="CDD" id="cd06174">
    <property type="entry name" value="MFS"/>
    <property type="match status" value="1"/>
</dbReference>
<dbReference type="RefSeq" id="WP_378564462.1">
    <property type="nucleotide sequence ID" value="NZ_JBHSDL010000025.1"/>
</dbReference>
<evidence type="ECO:0000256" key="1">
    <source>
        <dbReference type="ARBA" id="ARBA00004651"/>
    </source>
</evidence>
<gene>
    <name evidence="7" type="ORF">ACFO5K_18955</name>
</gene>
<dbReference type="InterPro" id="IPR011701">
    <property type="entry name" value="MFS"/>
</dbReference>
<feature type="domain" description="Major facilitator superfamily (MFS) profile" evidence="6">
    <location>
        <begin position="40"/>
        <end position="443"/>
    </location>
</feature>
<dbReference type="EMBL" id="JBHSDL010000025">
    <property type="protein sequence ID" value="MFC4376180.1"/>
    <property type="molecule type" value="Genomic_DNA"/>
</dbReference>
<dbReference type="SUPFAM" id="SSF103473">
    <property type="entry name" value="MFS general substrate transporter"/>
    <property type="match status" value="1"/>
</dbReference>
<feature type="transmembrane region" description="Helical" evidence="5">
    <location>
        <begin position="201"/>
        <end position="220"/>
    </location>
</feature>
<sequence>MPPVEPGPVEHLSRVQDGQVVATIDSPPATTGNDLAPVDRGFVTRLVLAIVGTGVAYIAAMAYSLALRVDQLAPGHEEYLGYLTALGGVLSIALQPIIGMLSDRTRSRFGRRRPFLAGGALVGTLGLLIIALAPDMAVLTAGWLVTVLGWSMAAQMATGSLQADLVPEAQRGRVAGLAGFATLAAPVLGVGIAALGSGNSMALMLGPAVIGALLVLPLVLMGKEDKPAVEPPGPLDARELFAKLLFDPRRFPDFSWNWLGRFLFYVGLTFNTTFTTFLFAQRLGKDVSEVGALVTAVAGAGLVATTIGALGGGFLSDRLRRRRVLVLIAGCVFAVGAVVMALSGGVAGLIVGAALSNLGMGAFSAVDQAVLLDVLPDRREAGRFIGIMNYATQIPHGIAPLAASVLLALGASGEKNYAALYLVGGAFTVLGGAVIHLRVRGSR</sequence>
<feature type="transmembrane region" description="Helical" evidence="5">
    <location>
        <begin position="417"/>
        <end position="437"/>
    </location>
</feature>
<evidence type="ECO:0000256" key="3">
    <source>
        <dbReference type="ARBA" id="ARBA00022989"/>
    </source>
</evidence>
<keyword evidence="3 5" id="KW-1133">Transmembrane helix</keyword>
<keyword evidence="4 5" id="KW-0472">Membrane</keyword>
<dbReference type="Gene3D" id="1.20.1250.20">
    <property type="entry name" value="MFS general substrate transporter like domains"/>
    <property type="match status" value="1"/>
</dbReference>
<accession>A0ABV8VN06</accession>
<feature type="transmembrane region" description="Helical" evidence="5">
    <location>
        <begin position="174"/>
        <end position="195"/>
    </location>
</feature>
<feature type="transmembrane region" description="Helical" evidence="5">
    <location>
        <begin position="140"/>
        <end position="162"/>
    </location>
</feature>
<dbReference type="PANTHER" id="PTHR23528:SF1">
    <property type="entry name" value="MAJOR FACILITATOR SUPERFAMILY (MFS) PROFILE DOMAIN-CONTAINING PROTEIN"/>
    <property type="match status" value="1"/>
</dbReference>
<feature type="transmembrane region" description="Helical" evidence="5">
    <location>
        <begin position="114"/>
        <end position="134"/>
    </location>
</feature>
<feature type="transmembrane region" description="Helical" evidence="5">
    <location>
        <begin position="46"/>
        <end position="67"/>
    </location>
</feature>
<keyword evidence="8" id="KW-1185">Reference proteome</keyword>
<evidence type="ECO:0000256" key="5">
    <source>
        <dbReference type="SAM" id="Phobius"/>
    </source>
</evidence>
<evidence type="ECO:0000313" key="8">
    <source>
        <dbReference type="Proteomes" id="UP001595844"/>
    </source>
</evidence>
<feature type="transmembrane region" description="Helical" evidence="5">
    <location>
        <begin position="324"/>
        <end position="343"/>
    </location>
</feature>
<dbReference type="PANTHER" id="PTHR23528">
    <property type="match status" value="1"/>
</dbReference>
<comment type="caution">
    <text evidence="7">The sequence shown here is derived from an EMBL/GenBank/DDBJ whole genome shotgun (WGS) entry which is preliminary data.</text>
</comment>
<protein>
    <submittedName>
        <fullName evidence="7">MFS transporter</fullName>
    </submittedName>
</protein>
<evidence type="ECO:0000259" key="6">
    <source>
        <dbReference type="PROSITE" id="PS50850"/>
    </source>
</evidence>
<feature type="transmembrane region" description="Helical" evidence="5">
    <location>
        <begin position="258"/>
        <end position="280"/>
    </location>
</feature>
<evidence type="ECO:0000256" key="4">
    <source>
        <dbReference type="ARBA" id="ARBA00023136"/>
    </source>
</evidence>
<name>A0ABV8VN06_9NOCA</name>
<organism evidence="7 8">
    <name type="scientific">Nocardia halotolerans</name>
    <dbReference type="NCBI Taxonomy" id="1755878"/>
    <lineage>
        <taxon>Bacteria</taxon>
        <taxon>Bacillati</taxon>
        <taxon>Actinomycetota</taxon>
        <taxon>Actinomycetes</taxon>
        <taxon>Mycobacteriales</taxon>
        <taxon>Nocardiaceae</taxon>
        <taxon>Nocardia</taxon>
    </lineage>
</organism>
<evidence type="ECO:0000313" key="7">
    <source>
        <dbReference type="EMBL" id="MFC4376180.1"/>
    </source>
</evidence>
<keyword evidence="2 5" id="KW-0812">Transmembrane</keyword>
<comment type="subcellular location">
    <subcellularLocation>
        <location evidence="1">Cell membrane</location>
        <topology evidence="1">Multi-pass membrane protein</topology>
    </subcellularLocation>
</comment>
<dbReference type="PROSITE" id="PS50850">
    <property type="entry name" value="MFS"/>
    <property type="match status" value="1"/>
</dbReference>
<evidence type="ECO:0000256" key="2">
    <source>
        <dbReference type="ARBA" id="ARBA00022692"/>
    </source>
</evidence>